<organism evidence="6 7">
    <name type="scientific">Draconibacterium aestuarii</name>
    <dbReference type="NCBI Taxonomy" id="2998507"/>
    <lineage>
        <taxon>Bacteria</taxon>
        <taxon>Pseudomonadati</taxon>
        <taxon>Bacteroidota</taxon>
        <taxon>Bacteroidia</taxon>
        <taxon>Marinilabiliales</taxon>
        <taxon>Prolixibacteraceae</taxon>
        <taxon>Draconibacterium</taxon>
    </lineage>
</organism>
<dbReference type="InterPro" id="IPR036388">
    <property type="entry name" value="WH-like_DNA-bd_sf"/>
</dbReference>
<dbReference type="GO" id="GO:0003677">
    <property type="term" value="F:DNA binding"/>
    <property type="evidence" value="ECO:0007669"/>
    <property type="project" value="UniProtKB-KW"/>
</dbReference>
<dbReference type="GO" id="GO:0005829">
    <property type="term" value="C:cytosol"/>
    <property type="evidence" value="ECO:0007669"/>
    <property type="project" value="TreeGrafter"/>
</dbReference>
<dbReference type="InterPro" id="IPR036390">
    <property type="entry name" value="WH_DNA-bd_sf"/>
</dbReference>
<dbReference type="PANTHER" id="PTHR24567:SF28">
    <property type="entry name" value="LISTERIOLYSIN REGULATORY PROTEIN"/>
    <property type="match status" value="1"/>
</dbReference>
<dbReference type="InterPro" id="IPR012318">
    <property type="entry name" value="HTH_CRP"/>
</dbReference>
<gene>
    <name evidence="6" type="ORF">OU798_09690</name>
</gene>
<evidence type="ECO:0000256" key="1">
    <source>
        <dbReference type="ARBA" id="ARBA00023015"/>
    </source>
</evidence>
<dbReference type="SMART" id="SM00100">
    <property type="entry name" value="cNMP"/>
    <property type="match status" value="1"/>
</dbReference>
<name>A0A9X3J4M9_9BACT</name>
<dbReference type="SMART" id="SM00419">
    <property type="entry name" value="HTH_CRP"/>
    <property type="match status" value="1"/>
</dbReference>
<dbReference type="SUPFAM" id="SSF51206">
    <property type="entry name" value="cAMP-binding domain-like"/>
    <property type="match status" value="1"/>
</dbReference>
<keyword evidence="2" id="KW-0238">DNA-binding</keyword>
<dbReference type="Pfam" id="PF00027">
    <property type="entry name" value="cNMP_binding"/>
    <property type="match status" value="1"/>
</dbReference>
<dbReference type="Proteomes" id="UP001145087">
    <property type="component" value="Unassembled WGS sequence"/>
</dbReference>
<feature type="domain" description="Cyclic nucleotide-binding" evidence="4">
    <location>
        <begin position="18"/>
        <end position="120"/>
    </location>
</feature>
<dbReference type="SUPFAM" id="SSF46785">
    <property type="entry name" value="Winged helix' DNA-binding domain"/>
    <property type="match status" value="1"/>
</dbReference>
<dbReference type="PROSITE" id="PS50042">
    <property type="entry name" value="CNMP_BINDING_3"/>
    <property type="match status" value="1"/>
</dbReference>
<dbReference type="GO" id="GO:0003700">
    <property type="term" value="F:DNA-binding transcription factor activity"/>
    <property type="evidence" value="ECO:0007669"/>
    <property type="project" value="TreeGrafter"/>
</dbReference>
<accession>A0A9X3J4M9</accession>
<dbReference type="RefSeq" id="WP_343332948.1">
    <property type="nucleotide sequence ID" value="NZ_JAPOHD010000020.1"/>
</dbReference>
<proteinExistence type="predicted"/>
<dbReference type="AlphaFoldDB" id="A0A9X3J4M9"/>
<dbReference type="InterPro" id="IPR000595">
    <property type="entry name" value="cNMP-bd_dom"/>
</dbReference>
<dbReference type="PANTHER" id="PTHR24567">
    <property type="entry name" value="CRP FAMILY TRANSCRIPTIONAL REGULATORY PROTEIN"/>
    <property type="match status" value="1"/>
</dbReference>
<evidence type="ECO:0000313" key="7">
    <source>
        <dbReference type="Proteomes" id="UP001145087"/>
    </source>
</evidence>
<evidence type="ECO:0000259" key="5">
    <source>
        <dbReference type="PROSITE" id="PS51063"/>
    </source>
</evidence>
<dbReference type="Gene3D" id="1.10.10.10">
    <property type="entry name" value="Winged helix-like DNA-binding domain superfamily/Winged helix DNA-binding domain"/>
    <property type="match status" value="1"/>
</dbReference>
<evidence type="ECO:0000256" key="3">
    <source>
        <dbReference type="ARBA" id="ARBA00023163"/>
    </source>
</evidence>
<dbReference type="CDD" id="cd00038">
    <property type="entry name" value="CAP_ED"/>
    <property type="match status" value="1"/>
</dbReference>
<dbReference type="Gene3D" id="2.60.120.10">
    <property type="entry name" value="Jelly Rolls"/>
    <property type="match status" value="1"/>
</dbReference>
<dbReference type="InterPro" id="IPR018490">
    <property type="entry name" value="cNMP-bd_dom_sf"/>
</dbReference>
<dbReference type="InterPro" id="IPR014710">
    <property type="entry name" value="RmlC-like_jellyroll"/>
</dbReference>
<dbReference type="EMBL" id="JAPOHD010000020">
    <property type="protein sequence ID" value="MCY1720614.1"/>
    <property type="molecule type" value="Genomic_DNA"/>
</dbReference>
<feature type="domain" description="HTH crp-type" evidence="5">
    <location>
        <begin position="151"/>
        <end position="220"/>
    </location>
</feature>
<sequence>MPLTKTKKCQDCSCMSEPFKELSSEELIKINKNRVEVNFKKGETVIKQGALAGHIAYVKNGLVKVCRDHGSEELVLALESRGKLMGLHALFNKSVYNYSVYACEDISVCLHDINTISSLLKKNCNFNFEILKHLSDEILFSHERMESLSLKQLHGRFADILLCLSLRIYKRKSFKIPLSKKDLAGITRMSQESLSRVVKDFTKDGIIEFKGNNITILDYEKVRHLSYVG</sequence>
<evidence type="ECO:0000256" key="2">
    <source>
        <dbReference type="ARBA" id="ARBA00023125"/>
    </source>
</evidence>
<reference evidence="6" key="1">
    <citation type="submission" date="2022-11" db="EMBL/GenBank/DDBJ databases">
        <title>Marilongibacter aestuarii gen. nov., sp. nov., isolated from tidal flat sediment.</title>
        <authorList>
            <person name="Jiayan W."/>
        </authorList>
    </citation>
    <scope>NUCLEOTIDE SEQUENCE</scope>
    <source>
        <strain evidence="6">Z1-6</strain>
    </source>
</reference>
<evidence type="ECO:0000259" key="4">
    <source>
        <dbReference type="PROSITE" id="PS50042"/>
    </source>
</evidence>
<dbReference type="InterPro" id="IPR050397">
    <property type="entry name" value="Env_Response_Regulators"/>
</dbReference>
<protein>
    <submittedName>
        <fullName evidence="6">Crp/Fnr family transcriptional regulator</fullName>
    </submittedName>
</protein>
<keyword evidence="1" id="KW-0805">Transcription regulation</keyword>
<keyword evidence="7" id="KW-1185">Reference proteome</keyword>
<dbReference type="Pfam" id="PF13545">
    <property type="entry name" value="HTH_Crp_2"/>
    <property type="match status" value="1"/>
</dbReference>
<dbReference type="PROSITE" id="PS51063">
    <property type="entry name" value="HTH_CRP_2"/>
    <property type="match status" value="1"/>
</dbReference>
<evidence type="ECO:0000313" key="6">
    <source>
        <dbReference type="EMBL" id="MCY1720614.1"/>
    </source>
</evidence>
<comment type="caution">
    <text evidence="6">The sequence shown here is derived from an EMBL/GenBank/DDBJ whole genome shotgun (WGS) entry which is preliminary data.</text>
</comment>
<keyword evidence="3" id="KW-0804">Transcription</keyword>